<dbReference type="RefSeq" id="WP_160843946.1">
    <property type="nucleotide sequence ID" value="NZ_WVHT01000003.1"/>
</dbReference>
<feature type="domain" description="Outer membrane protein beta-barrel" evidence="2">
    <location>
        <begin position="66"/>
        <end position="247"/>
    </location>
</feature>
<evidence type="ECO:0000259" key="2">
    <source>
        <dbReference type="Pfam" id="PF13568"/>
    </source>
</evidence>
<evidence type="ECO:0000256" key="1">
    <source>
        <dbReference type="SAM" id="SignalP"/>
    </source>
</evidence>
<protein>
    <submittedName>
        <fullName evidence="3">Outer membrane beta-barrel protein</fullName>
    </submittedName>
</protein>
<comment type="caution">
    <text evidence="3">The sequence shown here is derived from an EMBL/GenBank/DDBJ whole genome shotgun (WGS) entry which is preliminary data.</text>
</comment>
<gene>
    <name evidence="3" type="ORF">GS399_07200</name>
</gene>
<feature type="signal peptide" evidence="1">
    <location>
        <begin position="1"/>
        <end position="19"/>
    </location>
</feature>
<evidence type="ECO:0000313" key="3">
    <source>
        <dbReference type="EMBL" id="MXV50755.1"/>
    </source>
</evidence>
<keyword evidence="4" id="KW-1185">Reference proteome</keyword>
<evidence type="ECO:0000313" key="4">
    <source>
        <dbReference type="Proteomes" id="UP000466586"/>
    </source>
</evidence>
<organism evidence="3 4">
    <name type="scientific">Hufsiella arboris</name>
    <dbReference type="NCBI Taxonomy" id="2695275"/>
    <lineage>
        <taxon>Bacteria</taxon>
        <taxon>Pseudomonadati</taxon>
        <taxon>Bacteroidota</taxon>
        <taxon>Sphingobacteriia</taxon>
        <taxon>Sphingobacteriales</taxon>
        <taxon>Sphingobacteriaceae</taxon>
        <taxon>Hufsiella</taxon>
    </lineage>
</organism>
<feature type="chain" id="PRO_5029656213" evidence="1">
    <location>
        <begin position="20"/>
        <end position="271"/>
    </location>
</feature>
<dbReference type="InterPro" id="IPR025665">
    <property type="entry name" value="Beta-barrel_OMP_2"/>
</dbReference>
<sequence length="271" mass="30631">MKRTFLTLILACILAGAFAQDSTTVKQDTVVKKKKSVTIKIDTESGVGVGNDDDDEDEDTPSKAPGFSFGITFSRFDLGYAKLIDNGSFTLSPQNQFLSYRAGKTSTVGFDVLQMGYRFNSNFKIYLAGGIDWVHIRLREDITILPNEPVLTYRQDTIDYSKNRFSSTYVRIPLAFEFRTRDDNRGRKFRFVAGPEIGFLLNGKVKQISDENGKQKFKDDYHYTTFRYGAVVRVGYGGLGLFAKYYFNDMFENSPAQDGLRNMSFGLMAGF</sequence>
<accession>A0A7K1Y846</accession>
<proteinExistence type="predicted"/>
<dbReference type="EMBL" id="WVHT01000003">
    <property type="protein sequence ID" value="MXV50755.1"/>
    <property type="molecule type" value="Genomic_DNA"/>
</dbReference>
<reference evidence="3 4" key="1">
    <citation type="submission" date="2019-11" db="EMBL/GenBank/DDBJ databases">
        <title>Pedobacter sp. HMF7647 Genome sequencing and assembly.</title>
        <authorList>
            <person name="Kang H."/>
            <person name="Kim H."/>
            <person name="Joh K."/>
        </authorList>
    </citation>
    <scope>NUCLEOTIDE SEQUENCE [LARGE SCALE GENOMIC DNA]</scope>
    <source>
        <strain evidence="3 4">HMF7647</strain>
    </source>
</reference>
<name>A0A7K1Y846_9SPHI</name>
<dbReference type="Proteomes" id="UP000466586">
    <property type="component" value="Unassembled WGS sequence"/>
</dbReference>
<dbReference type="AlphaFoldDB" id="A0A7K1Y846"/>
<keyword evidence="1" id="KW-0732">Signal</keyword>
<dbReference type="Pfam" id="PF13568">
    <property type="entry name" value="OMP_b-brl_2"/>
    <property type="match status" value="1"/>
</dbReference>